<dbReference type="GO" id="GO:0006826">
    <property type="term" value="P:iron ion transport"/>
    <property type="evidence" value="ECO:0007669"/>
    <property type="project" value="UniProtKB-KW"/>
</dbReference>
<protein>
    <submittedName>
        <fullName evidence="16">TonB-dependent receptor</fullName>
    </submittedName>
</protein>
<dbReference type="PROSITE" id="PS52016">
    <property type="entry name" value="TONB_DEPENDENT_REC_3"/>
    <property type="match status" value="1"/>
</dbReference>
<sequence length="756" mass="83016">MSLASSRSPRRLVIALSIATALSAGAAIAQDATSPAQPSSAPAKTATLQTVTVTAEKRTEDLQKVPISMTVVTSEKLEAFGQAGDGVLQLASRAPSVYAETSYGREFPRFYIRGLGNSDFDLNASQPVSMVYDDIVQENPILKGFPLFDLDQVEVLRGPQGTLFGRNSPAGVIKFESRKPTQETEGYARVSYGSYGTANAEAALGGKLTSSWSGRVSAIAQHRDGWIDNEYTGKNDALGGYNDRAVRLQALYKASDDFDALINVHGRLLDGSAMVNRANAITLGSDQFVSGFDRDKVAQDGRNKQHLFTWGSNVHLNWHFGDLNFTSITGLERATTYSLGDVDGGYDASGTPAKAGLGNRYVTPFYSETADALPKDRQITQEFRLSNDSSDRLKWQVGTYYFDEDIAIANYSYDTLNNHALNGWVNQSQRTKAWAVFGSADYNVTDTFDVRAGARWSHDKRDFKAQRFLGFTGPVGPLASDPVDARWSGDLTATWQFSNNANIYARIANGFRAPSVQGRINFANSISTAKPETITSYEVGFKSTTEDNKIRFNADIYKYNMHNQQLTAVGGATNVTQLINAKKTEGYGAEFDLEAYLTPQFYMTAGGSYNHTELKDRNLAVAPCGGGCTVLDPLNASGNALIDGNPLPNAPKWIGTWTARYGIPYGESGEFFVYTDWNYRSEVNFFLYDSAEFRSKPFLEGGLRVGYNWDFGKREVALYGRNITNKRVITGGIDFNNRTAFVNDPRIIGVEFRAEL</sequence>
<dbReference type="RefSeq" id="WP_166948467.1">
    <property type="nucleotide sequence ID" value="NZ_JAARLZ010000005.1"/>
</dbReference>
<evidence type="ECO:0000259" key="15">
    <source>
        <dbReference type="Pfam" id="PF07715"/>
    </source>
</evidence>
<evidence type="ECO:0000256" key="4">
    <source>
        <dbReference type="ARBA" id="ARBA00022496"/>
    </source>
</evidence>
<dbReference type="EMBL" id="JAARLZ010000005">
    <property type="protein sequence ID" value="NII07000.1"/>
    <property type="molecule type" value="Genomic_DNA"/>
</dbReference>
<evidence type="ECO:0000256" key="10">
    <source>
        <dbReference type="ARBA" id="ARBA00023237"/>
    </source>
</evidence>
<evidence type="ECO:0000256" key="13">
    <source>
        <dbReference type="SAM" id="SignalP"/>
    </source>
</evidence>
<feature type="chain" id="PRO_5030601759" evidence="13">
    <location>
        <begin position="27"/>
        <end position="756"/>
    </location>
</feature>
<proteinExistence type="inferred from homology"/>
<dbReference type="Pfam" id="PF00593">
    <property type="entry name" value="TonB_dep_Rec_b-barrel"/>
    <property type="match status" value="1"/>
</dbReference>
<evidence type="ECO:0000256" key="2">
    <source>
        <dbReference type="ARBA" id="ARBA00022448"/>
    </source>
</evidence>
<keyword evidence="13" id="KW-0732">Signal</keyword>
<evidence type="ECO:0000256" key="11">
    <source>
        <dbReference type="PROSITE-ProRule" id="PRU01360"/>
    </source>
</evidence>
<keyword evidence="10 11" id="KW-0998">Cell outer membrane</keyword>
<reference evidence="16 17" key="1">
    <citation type="submission" date="2020-03" db="EMBL/GenBank/DDBJ databases">
        <authorList>
            <person name="Lai Q."/>
        </authorList>
    </citation>
    <scope>NUCLEOTIDE SEQUENCE [LARGE SCALE GENOMIC DNA]</scope>
    <source>
        <strain evidence="16 17">CCUG 25036</strain>
    </source>
</reference>
<evidence type="ECO:0000313" key="16">
    <source>
        <dbReference type="EMBL" id="NII07000.1"/>
    </source>
</evidence>
<keyword evidence="5 11" id="KW-0812">Transmembrane</keyword>
<comment type="subcellular location">
    <subcellularLocation>
        <location evidence="1 11">Cell outer membrane</location>
        <topology evidence="1 11">Multi-pass membrane protein</topology>
    </subcellularLocation>
</comment>
<dbReference type="PANTHER" id="PTHR32552">
    <property type="entry name" value="FERRICHROME IRON RECEPTOR-RELATED"/>
    <property type="match status" value="1"/>
</dbReference>
<keyword evidence="9 11" id="KW-0472">Membrane</keyword>
<organism evidence="16 17">
    <name type="scientific">Luteibacter anthropi</name>
    <dbReference type="NCBI Taxonomy" id="564369"/>
    <lineage>
        <taxon>Bacteria</taxon>
        <taxon>Pseudomonadati</taxon>
        <taxon>Pseudomonadota</taxon>
        <taxon>Gammaproteobacteria</taxon>
        <taxon>Lysobacterales</taxon>
        <taxon>Rhodanobacteraceae</taxon>
        <taxon>Luteibacter</taxon>
    </lineage>
</organism>
<dbReference type="InterPro" id="IPR000531">
    <property type="entry name" value="Beta-barrel_TonB"/>
</dbReference>
<dbReference type="InterPro" id="IPR012910">
    <property type="entry name" value="Plug_dom"/>
</dbReference>
<dbReference type="Gene3D" id="2.40.170.20">
    <property type="entry name" value="TonB-dependent receptor, beta-barrel domain"/>
    <property type="match status" value="1"/>
</dbReference>
<evidence type="ECO:0000256" key="6">
    <source>
        <dbReference type="ARBA" id="ARBA00023004"/>
    </source>
</evidence>
<evidence type="ECO:0000256" key="7">
    <source>
        <dbReference type="ARBA" id="ARBA00023065"/>
    </source>
</evidence>
<dbReference type="Proteomes" id="UP000490980">
    <property type="component" value="Unassembled WGS sequence"/>
</dbReference>
<evidence type="ECO:0000256" key="5">
    <source>
        <dbReference type="ARBA" id="ARBA00022692"/>
    </source>
</evidence>
<dbReference type="Pfam" id="PF07715">
    <property type="entry name" value="Plug"/>
    <property type="match status" value="1"/>
</dbReference>
<evidence type="ECO:0000256" key="1">
    <source>
        <dbReference type="ARBA" id="ARBA00004571"/>
    </source>
</evidence>
<evidence type="ECO:0000256" key="3">
    <source>
        <dbReference type="ARBA" id="ARBA00022452"/>
    </source>
</evidence>
<dbReference type="PANTHER" id="PTHR32552:SF81">
    <property type="entry name" value="TONB-DEPENDENT OUTER MEMBRANE RECEPTOR"/>
    <property type="match status" value="1"/>
</dbReference>
<comment type="caution">
    <text evidence="16">The sequence shown here is derived from an EMBL/GenBank/DDBJ whole genome shotgun (WGS) entry which is preliminary data.</text>
</comment>
<keyword evidence="2 11" id="KW-0813">Transport</keyword>
<keyword evidence="16" id="KW-0675">Receptor</keyword>
<name>A0A7X5UAV7_9GAMM</name>
<feature type="domain" description="TonB-dependent receptor plug" evidence="15">
    <location>
        <begin position="62"/>
        <end position="172"/>
    </location>
</feature>
<dbReference type="SUPFAM" id="SSF56935">
    <property type="entry name" value="Porins"/>
    <property type="match status" value="1"/>
</dbReference>
<keyword evidence="7" id="KW-0406">Ion transport</keyword>
<keyword evidence="17" id="KW-1185">Reference proteome</keyword>
<comment type="similarity">
    <text evidence="11 12">Belongs to the TonB-dependent receptor family.</text>
</comment>
<accession>A0A7X5UAV7</accession>
<keyword evidence="3 11" id="KW-1134">Transmembrane beta strand</keyword>
<dbReference type="GO" id="GO:0009279">
    <property type="term" value="C:cell outer membrane"/>
    <property type="evidence" value="ECO:0007669"/>
    <property type="project" value="UniProtKB-SubCell"/>
</dbReference>
<keyword evidence="4" id="KW-0410">Iron transport</keyword>
<evidence type="ECO:0000256" key="9">
    <source>
        <dbReference type="ARBA" id="ARBA00023136"/>
    </source>
</evidence>
<dbReference type="InterPro" id="IPR039426">
    <property type="entry name" value="TonB-dep_rcpt-like"/>
</dbReference>
<evidence type="ECO:0000256" key="12">
    <source>
        <dbReference type="RuleBase" id="RU003357"/>
    </source>
</evidence>
<feature type="signal peptide" evidence="13">
    <location>
        <begin position="1"/>
        <end position="26"/>
    </location>
</feature>
<gene>
    <name evidence="16" type="ORF">HBF25_11430</name>
</gene>
<dbReference type="AlphaFoldDB" id="A0A7X5UAV7"/>
<feature type="domain" description="TonB-dependent receptor-like beta-barrel" evidence="14">
    <location>
        <begin position="290"/>
        <end position="723"/>
    </location>
</feature>
<keyword evidence="6" id="KW-0408">Iron</keyword>
<evidence type="ECO:0000313" key="17">
    <source>
        <dbReference type="Proteomes" id="UP000490980"/>
    </source>
</evidence>
<evidence type="ECO:0000256" key="8">
    <source>
        <dbReference type="ARBA" id="ARBA00023077"/>
    </source>
</evidence>
<evidence type="ECO:0000259" key="14">
    <source>
        <dbReference type="Pfam" id="PF00593"/>
    </source>
</evidence>
<keyword evidence="8 12" id="KW-0798">TonB box</keyword>
<dbReference type="InterPro" id="IPR036942">
    <property type="entry name" value="Beta-barrel_TonB_sf"/>
</dbReference>